<evidence type="ECO:0000313" key="8">
    <source>
        <dbReference type="Proteomes" id="UP000694700"/>
    </source>
</evidence>
<dbReference type="FunFam" id="3.40.50.300:FF:000366">
    <property type="entry name" value="GTPase, IMAP family member 2"/>
    <property type="match status" value="1"/>
</dbReference>
<feature type="compositionally biased region" description="Basic residues" evidence="5">
    <location>
        <begin position="710"/>
        <end position="724"/>
    </location>
</feature>
<protein>
    <recommendedName>
        <fullName evidence="6">AIG1-type G domain-containing protein</fullName>
    </recommendedName>
</protein>
<dbReference type="InterPro" id="IPR006703">
    <property type="entry name" value="G_AIG1"/>
</dbReference>
<feature type="coiled-coil region" evidence="4">
    <location>
        <begin position="473"/>
        <end position="511"/>
    </location>
</feature>
<evidence type="ECO:0000256" key="4">
    <source>
        <dbReference type="SAM" id="Coils"/>
    </source>
</evidence>
<dbReference type="AlphaFoldDB" id="A0A8C1TFH9"/>
<accession>A0A8C1TFH9</accession>
<dbReference type="Ensembl" id="ENSCCRT00015022164.1">
    <property type="protein sequence ID" value="ENSCCRP00015021387.1"/>
    <property type="gene ID" value="ENSCCRG00015009249.1"/>
</dbReference>
<feature type="compositionally biased region" description="Basic and acidic residues" evidence="5">
    <location>
        <begin position="576"/>
        <end position="612"/>
    </location>
</feature>
<sequence length="724" mass="83660">MRATTIMYSKLQHCCFTLLPLSQILKNHTSPPNVKSLSGYYNLISVSVIKEDLRIVMLGSHADVKALCGNTILGRKAFLESLSSLHLFERHDGIVLKRRVVVINTPDLLNPALSPEEQDVKKLFHLSGPGPHALLLVLKPQIFTDLEKDALKHINIIFGVGASEYVIVVLMHEEYVSVKELDSTDRSLKFLLQFCRRPRYHLQKKGNPSPVQNLLEIIEKMVEKNGGNPMKISEDTRPFLMTKEPNKMPLESLQRSEIHGKFKRSESARIKKNLERVRIVLIGKTGVGKSATGNTILGRSMFQSRAAMKSVTKMCQRERGMVCGRPVTVVDTPGLFDTSLSNEKIQQEIMRCIEPLAPGPHVFLLVIAVGPITQEERETVQLIKTTFGQKAEAYTMVLFTRGDSLADQSIEDCIKEDQHVQQLIHDCGGRFHVFNNKQKDPAQVVNLLKKIDKMMWSNNPSFYSNKMFQELFLEREEEVRRKMEAIKVKYESEIKEIQDKLEEEKAKLKVRDLLFMETVQSPMLRKYEAEIMAEDRVTTHTEQTYEKNKSHFEKERENDEKEQMKKPKNQLLGTTDMDRKRPETEQEVTARESDREKKQHNQHFKRFEEFRKSAKKLGKKSERRMKESEAACGKENREKLKYTITDEGDQTEEKMDSPQNNEGKTDTEKEKLLLQNIEELKQKMEELMKQYREFTEIDSEEQKTQEGKAGTKKKKKHKNPCVVH</sequence>
<reference evidence="7" key="1">
    <citation type="submission" date="2025-08" db="UniProtKB">
        <authorList>
            <consortium name="Ensembl"/>
        </authorList>
    </citation>
    <scope>IDENTIFICATION</scope>
</reference>
<evidence type="ECO:0000313" key="7">
    <source>
        <dbReference type="Ensembl" id="ENSCCRP00015021387.1"/>
    </source>
</evidence>
<feature type="region of interest" description="Disordered" evidence="5">
    <location>
        <begin position="694"/>
        <end position="724"/>
    </location>
</feature>
<dbReference type="SUPFAM" id="SSF52540">
    <property type="entry name" value="P-loop containing nucleoside triphosphate hydrolases"/>
    <property type="match status" value="1"/>
</dbReference>
<feature type="region of interest" description="Disordered" evidence="5">
    <location>
        <begin position="537"/>
        <end position="669"/>
    </location>
</feature>
<evidence type="ECO:0000259" key="6">
    <source>
        <dbReference type="PROSITE" id="PS51720"/>
    </source>
</evidence>
<dbReference type="Pfam" id="PF04548">
    <property type="entry name" value="AIG1"/>
    <property type="match status" value="2"/>
</dbReference>
<dbReference type="GO" id="GO:0005525">
    <property type="term" value="F:GTP binding"/>
    <property type="evidence" value="ECO:0007669"/>
    <property type="project" value="UniProtKB-KW"/>
</dbReference>
<keyword evidence="4" id="KW-0175">Coiled coil</keyword>
<comment type="similarity">
    <text evidence="1">Belongs to the TRAFAC class TrmE-Era-EngA-EngB-Septin-like GTPase superfamily. AIG1/Toc34/Toc159-like paraseptin GTPase family. IAN subfamily.</text>
</comment>
<feature type="compositionally biased region" description="Basic and acidic residues" evidence="5">
    <location>
        <begin position="624"/>
        <end position="641"/>
    </location>
</feature>
<dbReference type="PROSITE" id="PS51720">
    <property type="entry name" value="G_AIG1"/>
    <property type="match status" value="2"/>
</dbReference>
<feature type="domain" description="AIG1-type G" evidence="6">
    <location>
        <begin position="50"/>
        <end position="239"/>
    </location>
</feature>
<dbReference type="PANTHER" id="PTHR10903">
    <property type="entry name" value="GTPASE, IMAP FAMILY MEMBER-RELATED"/>
    <property type="match status" value="1"/>
</dbReference>
<evidence type="ECO:0000256" key="3">
    <source>
        <dbReference type="ARBA" id="ARBA00023134"/>
    </source>
</evidence>
<feature type="compositionally biased region" description="Basic and acidic residues" evidence="5">
    <location>
        <begin position="537"/>
        <end position="565"/>
    </location>
</feature>
<dbReference type="InterPro" id="IPR027417">
    <property type="entry name" value="P-loop_NTPase"/>
</dbReference>
<evidence type="ECO:0000256" key="2">
    <source>
        <dbReference type="ARBA" id="ARBA00022741"/>
    </source>
</evidence>
<keyword evidence="2" id="KW-0547">Nucleotide-binding</keyword>
<dbReference type="Gene3D" id="3.40.50.300">
    <property type="entry name" value="P-loop containing nucleotide triphosphate hydrolases"/>
    <property type="match status" value="2"/>
</dbReference>
<dbReference type="CDD" id="cd01852">
    <property type="entry name" value="AIG1"/>
    <property type="match status" value="1"/>
</dbReference>
<feature type="domain" description="AIG1-type G" evidence="6">
    <location>
        <begin position="274"/>
        <end position="472"/>
    </location>
</feature>
<proteinExistence type="inferred from homology"/>
<dbReference type="PANTHER" id="PTHR10903:SF170">
    <property type="entry name" value="GTPASE IMAP FAMILY MEMBER 7"/>
    <property type="match status" value="1"/>
</dbReference>
<feature type="compositionally biased region" description="Basic and acidic residues" evidence="5">
    <location>
        <begin position="694"/>
        <end position="706"/>
    </location>
</feature>
<dbReference type="Proteomes" id="UP000694700">
    <property type="component" value="Unplaced"/>
</dbReference>
<keyword evidence="3" id="KW-0342">GTP-binding</keyword>
<evidence type="ECO:0000256" key="1">
    <source>
        <dbReference type="ARBA" id="ARBA00008535"/>
    </source>
</evidence>
<name>A0A8C1TFH9_CYPCA</name>
<evidence type="ECO:0000256" key="5">
    <source>
        <dbReference type="SAM" id="MobiDB-lite"/>
    </source>
</evidence>
<feature type="compositionally biased region" description="Basic residues" evidence="5">
    <location>
        <begin position="613"/>
        <end position="623"/>
    </location>
</feature>
<dbReference type="InterPro" id="IPR045058">
    <property type="entry name" value="GIMA/IAN/Toc"/>
</dbReference>
<organism evidence="7 8">
    <name type="scientific">Cyprinus carpio</name>
    <name type="common">Common carp</name>
    <dbReference type="NCBI Taxonomy" id="7962"/>
    <lineage>
        <taxon>Eukaryota</taxon>
        <taxon>Metazoa</taxon>
        <taxon>Chordata</taxon>
        <taxon>Craniata</taxon>
        <taxon>Vertebrata</taxon>
        <taxon>Euteleostomi</taxon>
        <taxon>Actinopterygii</taxon>
        <taxon>Neopterygii</taxon>
        <taxon>Teleostei</taxon>
        <taxon>Ostariophysi</taxon>
        <taxon>Cypriniformes</taxon>
        <taxon>Cyprinidae</taxon>
        <taxon>Cyprininae</taxon>
        <taxon>Cyprinus</taxon>
    </lineage>
</organism>